<keyword evidence="4 9" id="KW-0812">Transmembrane</keyword>
<evidence type="ECO:0000313" key="12">
    <source>
        <dbReference type="EMBL" id="OZI61514.1"/>
    </source>
</evidence>
<evidence type="ECO:0000256" key="3">
    <source>
        <dbReference type="ARBA" id="ARBA00022448"/>
    </source>
</evidence>
<dbReference type="GO" id="GO:0015419">
    <property type="term" value="F:ABC-type sulfate transporter activity"/>
    <property type="evidence" value="ECO:0007669"/>
    <property type="project" value="UniProtKB-UniRule"/>
</dbReference>
<dbReference type="PANTHER" id="PTHR30406">
    <property type="entry name" value="SULFATE TRANSPORT SYSTEM PERMEASE PROTEIN"/>
    <property type="match status" value="1"/>
</dbReference>
<feature type="transmembrane region" description="Helical" evidence="9">
    <location>
        <begin position="208"/>
        <end position="229"/>
    </location>
</feature>
<dbReference type="OrthoDB" id="9804629at2"/>
<feature type="transmembrane region" description="Helical" evidence="9">
    <location>
        <begin position="128"/>
        <end position="148"/>
    </location>
</feature>
<evidence type="ECO:0000259" key="11">
    <source>
        <dbReference type="PROSITE" id="PS50928"/>
    </source>
</evidence>
<dbReference type="EMBL" id="NEVS01000004">
    <property type="protein sequence ID" value="OZI61514.1"/>
    <property type="molecule type" value="Genomic_DNA"/>
</dbReference>
<dbReference type="PROSITE" id="PS50928">
    <property type="entry name" value="ABC_TM1"/>
    <property type="match status" value="1"/>
</dbReference>
<feature type="domain" description="ABC transmembrane type-1" evidence="11">
    <location>
        <begin position="84"/>
        <end position="285"/>
    </location>
</feature>
<keyword evidence="6 9" id="KW-0764">Sulfate transport</keyword>
<dbReference type="SUPFAM" id="SSF161098">
    <property type="entry name" value="MetI-like"/>
    <property type="match status" value="1"/>
</dbReference>
<dbReference type="Gene3D" id="1.10.3720.10">
    <property type="entry name" value="MetI-like"/>
    <property type="match status" value="1"/>
</dbReference>
<evidence type="ECO:0000256" key="8">
    <source>
        <dbReference type="ARBA" id="ARBA00025323"/>
    </source>
</evidence>
<dbReference type="InterPro" id="IPR000515">
    <property type="entry name" value="MetI-like"/>
</dbReference>
<comment type="function">
    <text evidence="8">Part of the ABC transporter complex CysAWTP (TC 3.A.1.6.1) involved in sulfate/thiosulfate import. Probably responsible for the translocation of the substrate across the membrane.</text>
</comment>
<dbReference type="NCBIfam" id="TIGR00969">
    <property type="entry name" value="3a0106s02"/>
    <property type="match status" value="1"/>
</dbReference>
<feature type="transmembrane region" description="Helical" evidence="9">
    <location>
        <begin position="236"/>
        <end position="260"/>
    </location>
</feature>
<sequence length="303" mass="31321">MADLTLPAAGIPAPREPGAPVAPARRGARTPRVMPGLNLTLGISLAYLGILVLLPLSALLIKAAGLSWEAFLAAVTSPRVLAAYRVTFGASLLAALVNLVFGLLVAWVLVRYRFPGKGLLDALVDLPFALPTAVAGIALAALLGPNGWIGGLLAPLGIKIAYTPAGIVVALIFIGIPFVVRTVQPVLEDIEGSLEEAAASLGARPVQVFIRVLLPTIAPALLAGFAMAFARAIGEYGSVIFIAGNMPMVSEIAPLLILVKLEQFDYAGAAAIASVLLGLSFAMLLAINAAQAWRRRAFAGGRP</sequence>
<dbReference type="Pfam" id="PF00528">
    <property type="entry name" value="BPD_transp_1"/>
    <property type="match status" value="1"/>
</dbReference>
<evidence type="ECO:0000256" key="4">
    <source>
        <dbReference type="ARBA" id="ARBA00022692"/>
    </source>
</evidence>
<feature type="transmembrane region" description="Helical" evidence="9">
    <location>
        <begin position="39"/>
        <end position="61"/>
    </location>
</feature>
<feature type="transmembrane region" description="Helical" evidence="9">
    <location>
        <begin position="266"/>
        <end position="287"/>
    </location>
</feature>
<comment type="function">
    <text evidence="9">Part of the ABC transporter complex (TC 3.A.1.6.1) involved in sulfate/thiosulfate import.</text>
</comment>
<dbReference type="Proteomes" id="UP000215767">
    <property type="component" value="Unassembled WGS sequence"/>
</dbReference>
<keyword evidence="13" id="KW-1185">Reference proteome</keyword>
<feature type="transmembrane region" description="Helical" evidence="9">
    <location>
        <begin position="160"/>
        <end position="180"/>
    </location>
</feature>
<dbReference type="InterPro" id="IPR005667">
    <property type="entry name" value="Sulph_transpt2"/>
</dbReference>
<accession>A0A261UHX6</accession>
<evidence type="ECO:0000256" key="9">
    <source>
        <dbReference type="RuleBase" id="RU366001"/>
    </source>
</evidence>
<evidence type="ECO:0000313" key="13">
    <source>
        <dbReference type="Proteomes" id="UP000215767"/>
    </source>
</evidence>
<evidence type="ECO:0000256" key="5">
    <source>
        <dbReference type="ARBA" id="ARBA00022989"/>
    </source>
</evidence>
<feature type="compositionally biased region" description="Low complexity" evidence="10">
    <location>
        <begin position="12"/>
        <end position="27"/>
    </location>
</feature>
<dbReference type="CDD" id="cd06261">
    <property type="entry name" value="TM_PBP2"/>
    <property type="match status" value="1"/>
</dbReference>
<name>A0A261UHX6_9BORD</name>
<evidence type="ECO:0000256" key="6">
    <source>
        <dbReference type="ARBA" id="ARBA00023032"/>
    </source>
</evidence>
<keyword evidence="3 9" id="KW-0813">Transport</keyword>
<feature type="transmembrane region" description="Helical" evidence="9">
    <location>
        <begin position="82"/>
        <end position="108"/>
    </location>
</feature>
<feature type="region of interest" description="Disordered" evidence="10">
    <location>
        <begin position="1"/>
        <end position="27"/>
    </location>
</feature>
<dbReference type="AlphaFoldDB" id="A0A261UHX6"/>
<evidence type="ECO:0000256" key="2">
    <source>
        <dbReference type="ARBA" id="ARBA00011779"/>
    </source>
</evidence>
<comment type="subcellular location">
    <subcellularLocation>
        <location evidence="1">Cell membrane</location>
        <topology evidence="1">Multi-pass membrane protein</topology>
    </subcellularLocation>
</comment>
<protein>
    <recommendedName>
        <fullName evidence="9">Sulfate transport system permease protein CysT</fullName>
    </recommendedName>
</protein>
<evidence type="ECO:0000256" key="7">
    <source>
        <dbReference type="ARBA" id="ARBA00023136"/>
    </source>
</evidence>
<evidence type="ECO:0000256" key="10">
    <source>
        <dbReference type="SAM" id="MobiDB-lite"/>
    </source>
</evidence>
<evidence type="ECO:0000256" key="1">
    <source>
        <dbReference type="ARBA" id="ARBA00004651"/>
    </source>
</evidence>
<dbReference type="PANTHER" id="PTHR30406:SF8">
    <property type="entry name" value="SULFATE TRANSPORT SYSTEM PERMEASE PROTEIN CYST"/>
    <property type="match status" value="1"/>
</dbReference>
<organism evidence="12 13">
    <name type="scientific">Bordetella genomosp. 11</name>
    <dbReference type="NCBI Taxonomy" id="1416808"/>
    <lineage>
        <taxon>Bacteria</taxon>
        <taxon>Pseudomonadati</taxon>
        <taxon>Pseudomonadota</taxon>
        <taxon>Betaproteobacteria</taxon>
        <taxon>Burkholderiales</taxon>
        <taxon>Alcaligenaceae</taxon>
        <taxon>Bordetella</taxon>
    </lineage>
</organism>
<comment type="subunit">
    <text evidence="2">The complex is composed of two ATP-binding proteins (CysA), two transmembrane proteins (CysT and CysW) and a solute-binding protein (CysP).</text>
</comment>
<comment type="caution">
    <text evidence="12">The sequence shown here is derived from an EMBL/GenBank/DDBJ whole genome shotgun (WGS) entry which is preliminary data.</text>
</comment>
<dbReference type="GO" id="GO:0005886">
    <property type="term" value="C:plasma membrane"/>
    <property type="evidence" value="ECO:0007669"/>
    <property type="project" value="UniProtKB-SubCell"/>
</dbReference>
<keyword evidence="5 9" id="KW-1133">Transmembrane helix</keyword>
<dbReference type="FunFam" id="1.10.3720.10:FF:000004">
    <property type="entry name" value="Sulfate transport system permease protein CysT"/>
    <property type="match status" value="1"/>
</dbReference>
<keyword evidence="7 9" id="KW-0472">Membrane</keyword>
<comment type="similarity">
    <text evidence="9">Belongs to the binding-protein-dependent transport system permease family. CysTW subfamily.</text>
</comment>
<dbReference type="InterPro" id="IPR011865">
    <property type="entry name" value="CysT_permease"/>
</dbReference>
<gene>
    <name evidence="12" type="ORF">CAL28_19710</name>
</gene>
<proteinExistence type="inferred from homology"/>
<dbReference type="InterPro" id="IPR035906">
    <property type="entry name" value="MetI-like_sf"/>
</dbReference>
<reference evidence="13" key="1">
    <citation type="submission" date="2017-05" db="EMBL/GenBank/DDBJ databases">
        <title>Complete and WGS of Bordetella genogroups.</title>
        <authorList>
            <person name="Spilker T."/>
            <person name="Lipuma J."/>
        </authorList>
    </citation>
    <scope>NUCLEOTIDE SEQUENCE [LARGE SCALE GENOMIC DNA]</scope>
    <source>
        <strain evidence="13">AU8856</strain>
    </source>
</reference>
<dbReference type="NCBIfam" id="TIGR02139">
    <property type="entry name" value="permease_CysT"/>
    <property type="match status" value="1"/>
</dbReference>